<sequence length="250" mass="27926">MAARIGADPGGHPAPLAKKRMAIKGDPGSWRSAMFGSAEIDLTDRRAFFGQTGTRGSGRLDSWTYLRGATIVEVLRWRRARHGRDRPHACWIRPRPLGSTEGRMMAMRQLQQDEELALAQAFLGDHGIDPEATGDDQEAAVVEAIRSRGWEPELTGLAGNWDVAIGERHASTQARYGIASGPDRITALLRALEVALTWLTLEEERRVFDEQARRAVGLSGEEFMRRWRAEELPADDPTVRHLLMLRPLGW</sequence>
<protein>
    <submittedName>
        <fullName evidence="1">Uncharacterized protein</fullName>
    </submittedName>
</protein>
<reference evidence="1" key="1">
    <citation type="submission" date="2020-02" db="EMBL/GenBank/DDBJ databases">
        <authorList>
            <person name="Meier V. D."/>
        </authorList>
    </citation>
    <scope>NUCLEOTIDE SEQUENCE</scope>
    <source>
        <strain evidence="1">AVDCRST_MAG73</strain>
    </source>
</reference>
<gene>
    <name evidence="1" type="ORF">AVDCRST_MAG73-2397</name>
</gene>
<evidence type="ECO:0000313" key="1">
    <source>
        <dbReference type="EMBL" id="CAA9545799.1"/>
    </source>
</evidence>
<proteinExistence type="predicted"/>
<organism evidence="1">
    <name type="scientific">uncultured Thermomicrobiales bacterium</name>
    <dbReference type="NCBI Taxonomy" id="1645740"/>
    <lineage>
        <taxon>Bacteria</taxon>
        <taxon>Pseudomonadati</taxon>
        <taxon>Thermomicrobiota</taxon>
        <taxon>Thermomicrobia</taxon>
        <taxon>Thermomicrobiales</taxon>
        <taxon>environmental samples</taxon>
    </lineage>
</organism>
<name>A0A6J4UBX4_9BACT</name>
<accession>A0A6J4UBX4</accession>
<dbReference type="AlphaFoldDB" id="A0A6J4UBX4"/>
<dbReference type="EMBL" id="CADCWE010000155">
    <property type="protein sequence ID" value="CAA9545799.1"/>
    <property type="molecule type" value="Genomic_DNA"/>
</dbReference>